<dbReference type="RefSeq" id="YP_009666673.1">
    <property type="nucleotide sequence ID" value="NC_043530.1"/>
</dbReference>
<dbReference type="GeneID" id="40526953"/>
<evidence type="ECO:0000313" key="1">
    <source>
        <dbReference type="EMBL" id="AUV65280.1"/>
    </source>
</evidence>
<reference evidence="1" key="1">
    <citation type="journal article" date="2017" name="Virus Genes">
        <title>The complete genome sequence of a third distinct baculovirus isolated from the true armyworm, Mythimna unipuncta, contains two copies of the lef-7 gene.</title>
        <authorList>
            <person name="Harrison R.L."/>
            <person name="Mowery J.D."/>
            <person name="Rowley D.L."/>
            <person name="Bauchan G.R."/>
            <person name="Theilmann D.A."/>
            <person name="Rohrmann G.F."/>
            <person name="Erlandson M.A."/>
        </authorList>
    </citation>
    <scope>NUCLEOTIDE SEQUENCE [LARGE SCALE GENOMIC DNA]</scope>
    <source>
        <strain evidence="1">#7</strain>
    </source>
</reference>
<organism evidence="1 2">
    <name type="scientific">Mythimna unipuncta nucleopolyhedrovirus</name>
    <dbReference type="NCBI Taxonomy" id="447897"/>
    <lineage>
        <taxon>Viruses</taxon>
        <taxon>Viruses incertae sedis</taxon>
        <taxon>Naldaviricetes</taxon>
        <taxon>Lefavirales</taxon>
        <taxon>Baculoviridae</taxon>
        <taxon>Alphabaculovirus</taxon>
    </lineage>
</organism>
<sequence>MDSGRSIMDSGRFVFLQRNSTCRRIRKHPIKALMAMKNEVDAVEFVASFIVKNDAAYFVYTAPYDICISHLSDRRKERIKKIFDSLLKLRYCYSPCKEVYDVLFDK</sequence>
<proteinExistence type="predicted"/>
<protein>
    <submittedName>
        <fullName evidence="1">Uncharacterized protein</fullName>
    </submittedName>
</protein>
<dbReference type="Proteomes" id="UP000297194">
    <property type="component" value="Segment"/>
</dbReference>
<dbReference type="EMBL" id="MF375894">
    <property type="protein sequence ID" value="AUV65280.1"/>
    <property type="molecule type" value="Genomic_DNA"/>
</dbReference>
<evidence type="ECO:0000313" key="2">
    <source>
        <dbReference type="Proteomes" id="UP000297194"/>
    </source>
</evidence>
<name>A0A2K9VS55_9ABAC</name>
<accession>A0A2K9VS55</accession>
<dbReference type="KEGG" id="vg:40526953"/>
<keyword evidence="2" id="KW-1185">Reference proteome</keyword>